<accession>A0A1T2XHV9</accession>
<reference evidence="9 10" key="1">
    <citation type="submission" date="2017-01" db="EMBL/GenBank/DDBJ databases">
        <title>Genome analysis of Paenibacillus selenitrireducens ES3-24.</title>
        <authorList>
            <person name="Xu D."/>
            <person name="Yao R."/>
            <person name="Zheng S."/>
        </authorList>
    </citation>
    <scope>NUCLEOTIDE SEQUENCE [LARGE SCALE GENOMIC DNA]</scope>
    <source>
        <strain evidence="9 10">ES3-24</strain>
    </source>
</reference>
<evidence type="ECO:0000256" key="2">
    <source>
        <dbReference type="ARBA" id="ARBA00022448"/>
    </source>
</evidence>
<dbReference type="InterPro" id="IPR020846">
    <property type="entry name" value="MFS_dom"/>
</dbReference>
<feature type="transmembrane region" description="Helical" evidence="7">
    <location>
        <begin position="236"/>
        <end position="259"/>
    </location>
</feature>
<dbReference type="STRING" id="1324314.BVG16_10410"/>
<feature type="transmembrane region" description="Helical" evidence="7">
    <location>
        <begin position="70"/>
        <end position="89"/>
    </location>
</feature>
<dbReference type="PANTHER" id="PTHR43124">
    <property type="entry name" value="PURINE EFFLUX PUMP PBUE"/>
    <property type="match status" value="1"/>
</dbReference>
<feature type="domain" description="Major facilitator superfamily (MFS) profile" evidence="8">
    <location>
        <begin position="4"/>
        <end position="379"/>
    </location>
</feature>
<keyword evidence="6 7" id="KW-0472">Membrane</keyword>
<feature type="transmembrane region" description="Helical" evidence="7">
    <location>
        <begin position="159"/>
        <end position="180"/>
    </location>
</feature>
<organism evidence="9 10">
    <name type="scientific">Paenibacillus selenitireducens</name>
    <dbReference type="NCBI Taxonomy" id="1324314"/>
    <lineage>
        <taxon>Bacteria</taxon>
        <taxon>Bacillati</taxon>
        <taxon>Bacillota</taxon>
        <taxon>Bacilli</taxon>
        <taxon>Bacillales</taxon>
        <taxon>Paenibacillaceae</taxon>
        <taxon>Paenibacillus</taxon>
    </lineage>
</organism>
<dbReference type="GO" id="GO:0005886">
    <property type="term" value="C:plasma membrane"/>
    <property type="evidence" value="ECO:0007669"/>
    <property type="project" value="UniProtKB-SubCell"/>
</dbReference>
<dbReference type="OrthoDB" id="212436at2"/>
<keyword evidence="10" id="KW-1185">Reference proteome</keyword>
<dbReference type="RefSeq" id="WP_078498471.1">
    <property type="nucleotide sequence ID" value="NZ_MSZX01000003.1"/>
</dbReference>
<keyword evidence="4 7" id="KW-0812">Transmembrane</keyword>
<feature type="transmembrane region" description="Helical" evidence="7">
    <location>
        <begin position="40"/>
        <end position="58"/>
    </location>
</feature>
<evidence type="ECO:0000313" key="9">
    <source>
        <dbReference type="EMBL" id="OPA79471.1"/>
    </source>
</evidence>
<keyword evidence="3" id="KW-1003">Cell membrane</keyword>
<evidence type="ECO:0000256" key="3">
    <source>
        <dbReference type="ARBA" id="ARBA00022475"/>
    </source>
</evidence>
<evidence type="ECO:0000256" key="4">
    <source>
        <dbReference type="ARBA" id="ARBA00022692"/>
    </source>
</evidence>
<dbReference type="Pfam" id="PF07690">
    <property type="entry name" value="MFS_1"/>
    <property type="match status" value="1"/>
</dbReference>
<dbReference type="AlphaFoldDB" id="A0A1T2XHV9"/>
<dbReference type="InterPro" id="IPR050189">
    <property type="entry name" value="MFS_Efflux_Transporters"/>
</dbReference>
<feature type="transmembrane region" description="Helical" evidence="7">
    <location>
        <begin position="209"/>
        <end position="230"/>
    </location>
</feature>
<gene>
    <name evidence="9" type="ORF">BVG16_10410</name>
</gene>
<sequence length="388" mass="41676">MNKILSLLFATMFFIGMDTFLLSPLLPTLRELYGVSVQHASWMVSAYAIGYAVFALFAGPLSDGLNRKKVMIWGLLAFSFSTFLCGLAPSFWFMLLFRFLAGVSASFVSPQIWASIPSIVAPNQVVKGIGVVTAGLSVSQMLGVPLGGYLAVIHWSVPFFTVGIGTLVLVVLISLYMPVINPVSSEQVKMTIITRYKTLLSVPKAPKSFIGYFVFQTGLFGGFSLLGIWLSDIFHLSVSSIGSMMAVFGAANLLGNIFAVRVISRFGHSRTLYGGIAILSVIYLSLSFAHNIAAVAILFFVMAFCMGTLFTLLMSLLQSLSPVARGTIAALTNTCMYAGQTVGALIAGGLYASSGQFWTIGAFAALFYATAVLVFYRSKLATRPSQVS</sequence>
<dbReference type="SUPFAM" id="SSF103473">
    <property type="entry name" value="MFS general substrate transporter"/>
    <property type="match status" value="1"/>
</dbReference>
<dbReference type="PANTHER" id="PTHR43124:SF3">
    <property type="entry name" value="CHLORAMPHENICOL EFFLUX PUMP RV0191"/>
    <property type="match status" value="1"/>
</dbReference>
<dbReference type="PRINTS" id="PR01035">
    <property type="entry name" value="TCRTETA"/>
</dbReference>
<feature type="transmembrane region" description="Helical" evidence="7">
    <location>
        <begin position="295"/>
        <end position="316"/>
    </location>
</feature>
<keyword evidence="5 7" id="KW-1133">Transmembrane helix</keyword>
<evidence type="ECO:0000256" key="1">
    <source>
        <dbReference type="ARBA" id="ARBA00004651"/>
    </source>
</evidence>
<dbReference type="EMBL" id="MSZX01000003">
    <property type="protein sequence ID" value="OPA79471.1"/>
    <property type="molecule type" value="Genomic_DNA"/>
</dbReference>
<proteinExistence type="predicted"/>
<evidence type="ECO:0000256" key="6">
    <source>
        <dbReference type="ARBA" id="ARBA00023136"/>
    </source>
</evidence>
<evidence type="ECO:0000313" key="10">
    <source>
        <dbReference type="Proteomes" id="UP000190188"/>
    </source>
</evidence>
<dbReference type="PROSITE" id="PS50850">
    <property type="entry name" value="MFS"/>
    <property type="match status" value="1"/>
</dbReference>
<feature type="transmembrane region" description="Helical" evidence="7">
    <location>
        <begin position="328"/>
        <end position="351"/>
    </location>
</feature>
<dbReference type="InterPro" id="IPR001958">
    <property type="entry name" value="Tet-R_TetA/multi-R_MdtG-like"/>
</dbReference>
<protein>
    <submittedName>
        <fullName evidence="9">MFS transporter</fullName>
    </submittedName>
</protein>
<feature type="transmembrane region" description="Helical" evidence="7">
    <location>
        <begin position="271"/>
        <end position="289"/>
    </location>
</feature>
<evidence type="ECO:0000259" key="8">
    <source>
        <dbReference type="PROSITE" id="PS50850"/>
    </source>
</evidence>
<feature type="transmembrane region" description="Helical" evidence="7">
    <location>
        <begin position="357"/>
        <end position="376"/>
    </location>
</feature>
<keyword evidence="2" id="KW-0813">Transport</keyword>
<dbReference type="Gene3D" id="1.20.1250.20">
    <property type="entry name" value="MFS general substrate transporter like domains"/>
    <property type="match status" value="1"/>
</dbReference>
<dbReference type="CDD" id="cd17324">
    <property type="entry name" value="MFS_NepI_like"/>
    <property type="match status" value="1"/>
</dbReference>
<evidence type="ECO:0000256" key="7">
    <source>
        <dbReference type="SAM" id="Phobius"/>
    </source>
</evidence>
<evidence type="ECO:0000256" key="5">
    <source>
        <dbReference type="ARBA" id="ARBA00022989"/>
    </source>
</evidence>
<dbReference type="InterPro" id="IPR011701">
    <property type="entry name" value="MFS"/>
</dbReference>
<comment type="caution">
    <text evidence="9">The sequence shown here is derived from an EMBL/GenBank/DDBJ whole genome shotgun (WGS) entry which is preliminary data.</text>
</comment>
<name>A0A1T2XHV9_9BACL</name>
<dbReference type="Proteomes" id="UP000190188">
    <property type="component" value="Unassembled WGS sequence"/>
</dbReference>
<dbReference type="InterPro" id="IPR036259">
    <property type="entry name" value="MFS_trans_sf"/>
</dbReference>
<comment type="subcellular location">
    <subcellularLocation>
        <location evidence="1">Cell membrane</location>
        <topology evidence="1">Multi-pass membrane protein</topology>
    </subcellularLocation>
</comment>
<dbReference type="GO" id="GO:0022857">
    <property type="term" value="F:transmembrane transporter activity"/>
    <property type="evidence" value="ECO:0007669"/>
    <property type="project" value="InterPro"/>
</dbReference>